<evidence type="ECO:0000313" key="12">
    <source>
        <dbReference type="RefSeq" id="XP_055873491.1"/>
    </source>
</evidence>
<name>A0A9W2ZF26_BIOGL</name>
<evidence type="ECO:0000256" key="3">
    <source>
        <dbReference type="ARBA" id="ARBA00022676"/>
    </source>
</evidence>
<dbReference type="InterPro" id="IPR002659">
    <property type="entry name" value="Glyco_trans_31"/>
</dbReference>
<evidence type="ECO:0000256" key="6">
    <source>
        <dbReference type="ARBA" id="ARBA00022968"/>
    </source>
</evidence>
<dbReference type="RefSeq" id="XP_055873496.1">
    <property type="nucleotide sequence ID" value="XM_056017521.1"/>
</dbReference>
<evidence type="ECO:0000256" key="4">
    <source>
        <dbReference type="ARBA" id="ARBA00022679"/>
    </source>
</evidence>
<dbReference type="PANTHER" id="PTHR11214">
    <property type="entry name" value="BETA-1,3-N-ACETYLGLUCOSAMINYLTRANSFERASE"/>
    <property type="match status" value="1"/>
</dbReference>
<evidence type="ECO:0000256" key="1">
    <source>
        <dbReference type="ARBA" id="ARBA00004323"/>
    </source>
</evidence>
<evidence type="ECO:0000256" key="7">
    <source>
        <dbReference type="ARBA" id="ARBA00022989"/>
    </source>
</evidence>
<evidence type="ECO:0000313" key="15">
    <source>
        <dbReference type="RefSeq" id="XP_055873494.1"/>
    </source>
</evidence>
<keyword evidence="8 10" id="KW-0333">Golgi apparatus</keyword>
<evidence type="ECO:0000313" key="17">
    <source>
        <dbReference type="RefSeq" id="XP_055873496.1"/>
    </source>
</evidence>
<keyword evidence="3 10" id="KW-0328">Glycosyltransferase</keyword>
<comment type="similarity">
    <text evidence="2 10">Belongs to the glycosyltransferase 31 family.</text>
</comment>
<feature type="transmembrane region" description="Helical" evidence="10">
    <location>
        <begin position="12"/>
        <end position="34"/>
    </location>
</feature>
<dbReference type="RefSeq" id="XP_055873493.1">
    <property type="nucleotide sequence ID" value="XM_056017518.1"/>
</dbReference>
<accession>A0A9W2ZF26</accession>
<dbReference type="RefSeq" id="XP_055873494.1">
    <property type="nucleotide sequence ID" value="XM_056017519.1"/>
</dbReference>
<dbReference type="GeneID" id="106055523"/>
<evidence type="ECO:0000256" key="5">
    <source>
        <dbReference type="ARBA" id="ARBA00022692"/>
    </source>
</evidence>
<dbReference type="Proteomes" id="UP001165740">
    <property type="component" value="Chromosome 18"/>
</dbReference>
<dbReference type="AlphaFoldDB" id="A0A9W2ZF26"/>
<gene>
    <name evidence="12 13 14 15 16 17" type="primary">LOC106055523</name>
</gene>
<sequence length="375" mass="43037">MVTFNARRGLVAVFLVSVCLNLFTFVLLLGSWFIESSPFTRSISLISNAERMAAQALKDFDIESLHTPKAFLFHTLLSCFLDAVTPKGQTGVQATSDSKSKHWIQLLDINTLREMVYKYEADADKAKSVIRFLSQPIINDHNFSYIHNPKETCARRDIDVLFVVPSAPEYFSRRERNRKGGLYQFTLDRNNKARLLFFIGKPEKDSANVQAKIDEEIALYGDIVQENFNDIYKNIRLKAVSMLRWASTFCEKVKFVIRADDDIDFNIVNALQVMEEKRAFYTDFILGVRKDDYKPEREVTNKWYLSTNEYPSTHLPPFALGALLGYPLSTVTLLYQAALRVEPIWLDDVFITGICAPKVGIPVFKHPKFDFIHNS</sequence>
<dbReference type="GO" id="GO:0000139">
    <property type="term" value="C:Golgi membrane"/>
    <property type="evidence" value="ECO:0007669"/>
    <property type="project" value="UniProtKB-SubCell"/>
</dbReference>
<keyword evidence="4" id="KW-0808">Transferase</keyword>
<dbReference type="RefSeq" id="XP_055873492.1">
    <property type="nucleotide sequence ID" value="XM_056017517.1"/>
</dbReference>
<dbReference type="Gene3D" id="3.90.550.50">
    <property type="match status" value="1"/>
</dbReference>
<keyword evidence="7 10" id="KW-1133">Transmembrane helix</keyword>
<keyword evidence="11" id="KW-1185">Reference proteome</keyword>
<evidence type="ECO:0000256" key="8">
    <source>
        <dbReference type="ARBA" id="ARBA00023034"/>
    </source>
</evidence>
<keyword evidence="5 10" id="KW-0812">Transmembrane</keyword>
<evidence type="ECO:0000313" key="16">
    <source>
        <dbReference type="RefSeq" id="XP_055873495.1"/>
    </source>
</evidence>
<dbReference type="RefSeq" id="XP_055873491.1">
    <property type="nucleotide sequence ID" value="XM_056017516.1"/>
</dbReference>
<dbReference type="GO" id="GO:0016758">
    <property type="term" value="F:hexosyltransferase activity"/>
    <property type="evidence" value="ECO:0007669"/>
    <property type="project" value="InterPro"/>
</dbReference>
<evidence type="ECO:0000313" key="14">
    <source>
        <dbReference type="RefSeq" id="XP_055873493.1"/>
    </source>
</evidence>
<proteinExistence type="inferred from homology"/>
<dbReference type="OMA" id="EMEEMWV"/>
<dbReference type="PANTHER" id="PTHR11214:SF314">
    <property type="entry name" value="HEXOSYLTRANSFERASE"/>
    <property type="match status" value="1"/>
</dbReference>
<organism evidence="11 12">
    <name type="scientific">Biomphalaria glabrata</name>
    <name type="common">Bloodfluke planorb</name>
    <name type="synonym">Freshwater snail</name>
    <dbReference type="NCBI Taxonomy" id="6526"/>
    <lineage>
        <taxon>Eukaryota</taxon>
        <taxon>Metazoa</taxon>
        <taxon>Spiralia</taxon>
        <taxon>Lophotrochozoa</taxon>
        <taxon>Mollusca</taxon>
        <taxon>Gastropoda</taxon>
        <taxon>Heterobranchia</taxon>
        <taxon>Euthyneura</taxon>
        <taxon>Panpulmonata</taxon>
        <taxon>Hygrophila</taxon>
        <taxon>Lymnaeoidea</taxon>
        <taxon>Planorbidae</taxon>
        <taxon>Biomphalaria</taxon>
    </lineage>
</organism>
<dbReference type="OrthoDB" id="6116457at2759"/>
<evidence type="ECO:0000313" key="13">
    <source>
        <dbReference type="RefSeq" id="XP_055873492.1"/>
    </source>
</evidence>
<dbReference type="RefSeq" id="XP_055873495.1">
    <property type="nucleotide sequence ID" value="XM_056017520.1"/>
</dbReference>
<evidence type="ECO:0000256" key="10">
    <source>
        <dbReference type="RuleBase" id="RU363063"/>
    </source>
</evidence>
<reference evidence="12 13" key="1">
    <citation type="submission" date="2025-04" db="UniProtKB">
        <authorList>
            <consortium name="RefSeq"/>
        </authorList>
    </citation>
    <scope>IDENTIFICATION</scope>
</reference>
<keyword evidence="6 10" id="KW-0735">Signal-anchor</keyword>
<evidence type="ECO:0000256" key="2">
    <source>
        <dbReference type="ARBA" id="ARBA00008661"/>
    </source>
</evidence>
<keyword evidence="9 10" id="KW-0472">Membrane</keyword>
<evidence type="ECO:0000256" key="9">
    <source>
        <dbReference type="ARBA" id="ARBA00023136"/>
    </source>
</evidence>
<evidence type="ECO:0000313" key="11">
    <source>
        <dbReference type="Proteomes" id="UP001165740"/>
    </source>
</evidence>
<dbReference type="EC" id="2.4.1.-" evidence="10"/>
<protein>
    <recommendedName>
        <fullName evidence="10">Hexosyltransferase</fullName>
        <ecNumber evidence="10">2.4.1.-</ecNumber>
    </recommendedName>
</protein>
<comment type="subcellular location">
    <subcellularLocation>
        <location evidence="1 10">Golgi apparatus membrane</location>
        <topology evidence="1 10">Single-pass type II membrane protein</topology>
    </subcellularLocation>
</comment>
<dbReference type="GO" id="GO:0006493">
    <property type="term" value="P:protein O-linked glycosylation"/>
    <property type="evidence" value="ECO:0007669"/>
    <property type="project" value="TreeGrafter"/>
</dbReference>
<dbReference type="Pfam" id="PF01762">
    <property type="entry name" value="Galactosyl_T"/>
    <property type="match status" value="1"/>
</dbReference>